<comment type="caution">
    <text evidence="1">The sequence shown here is derived from an EMBL/GenBank/DDBJ whole genome shotgun (WGS) entry which is preliminary data.</text>
</comment>
<dbReference type="EMBL" id="LXQA010141904">
    <property type="protein sequence ID" value="MCI24513.1"/>
    <property type="molecule type" value="Genomic_DNA"/>
</dbReference>
<evidence type="ECO:0000313" key="2">
    <source>
        <dbReference type="Proteomes" id="UP000265520"/>
    </source>
</evidence>
<dbReference type="AlphaFoldDB" id="A0A392QJE1"/>
<accession>A0A392QJE1</accession>
<evidence type="ECO:0000313" key="1">
    <source>
        <dbReference type="EMBL" id="MCI24513.1"/>
    </source>
</evidence>
<feature type="non-terminal residue" evidence="1">
    <location>
        <position position="38"/>
    </location>
</feature>
<name>A0A392QJE1_9FABA</name>
<reference evidence="1 2" key="1">
    <citation type="journal article" date="2018" name="Front. Plant Sci.">
        <title>Red Clover (Trifolium pratense) and Zigzag Clover (T. medium) - A Picture of Genomic Similarities and Differences.</title>
        <authorList>
            <person name="Dluhosova J."/>
            <person name="Istvanek J."/>
            <person name="Nedelnik J."/>
            <person name="Repkova J."/>
        </authorList>
    </citation>
    <scope>NUCLEOTIDE SEQUENCE [LARGE SCALE GENOMIC DNA]</scope>
    <source>
        <strain evidence="2">cv. 10/8</strain>
        <tissue evidence="1">Leaf</tissue>
    </source>
</reference>
<organism evidence="1 2">
    <name type="scientific">Trifolium medium</name>
    <dbReference type="NCBI Taxonomy" id="97028"/>
    <lineage>
        <taxon>Eukaryota</taxon>
        <taxon>Viridiplantae</taxon>
        <taxon>Streptophyta</taxon>
        <taxon>Embryophyta</taxon>
        <taxon>Tracheophyta</taxon>
        <taxon>Spermatophyta</taxon>
        <taxon>Magnoliopsida</taxon>
        <taxon>eudicotyledons</taxon>
        <taxon>Gunneridae</taxon>
        <taxon>Pentapetalae</taxon>
        <taxon>rosids</taxon>
        <taxon>fabids</taxon>
        <taxon>Fabales</taxon>
        <taxon>Fabaceae</taxon>
        <taxon>Papilionoideae</taxon>
        <taxon>50 kb inversion clade</taxon>
        <taxon>NPAAA clade</taxon>
        <taxon>Hologalegina</taxon>
        <taxon>IRL clade</taxon>
        <taxon>Trifolieae</taxon>
        <taxon>Trifolium</taxon>
    </lineage>
</organism>
<keyword evidence="2" id="KW-1185">Reference proteome</keyword>
<sequence length="38" mass="4155">MINKPHDMKFPELLDLSGMNVEALEAGVRDLAESVRGA</sequence>
<proteinExistence type="predicted"/>
<dbReference type="Proteomes" id="UP000265520">
    <property type="component" value="Unassembled WGS sequence"/>
</dbReference>
<protein>
    <submittedName>
        <fullName evidence="1">Poly(A) polymerase</fullName>
    </submittedName>
</protein>